<evidence type="ECO:0000313" key="2">
    <source>
        <dbReference type="EMBL" id="SDH75052.1"/>
    </source>
</evidence>
<dbReference type="InterPro" id="IPR029058">
    <property type="entry name" value="AB_hydrolase_fold"/>
</dbReference>
<evidence type="ECO:0000313" key="3">
    <source>
        <dbReference type="Proteomes" id="UP000198822"/>
    </source>
</evidence>
<dbReference type="SUPFAM" id="SSF53474">
    <property type="entry name" value="alpha/beta-Hydrolases"/>
    <property type="match status" value="1"/>
</dbReference>
<name>A0A1G8EYX7_9MICO</name>
<dbReference type="InterPro" id="IPR000073">
    <property type="entry name" value="AB_hydrolase_1"/>
</dbReference>
<dbReference type="PANTHER" id="PTHR43798:SF5">
    <property type="entry name" value="MONOACYLGLYCEROL LIPASE ABHD6"/>
    <property type="match status" value="1"/>
</dbReference>
<dbReference type="Proteomes" id="UP000198822">
    <property type="component" value="Chromosome I"/>
</dbReference>
<accession>A0A1G8EYX7</accession>
<keyword evidence="3" id="KW-1185">Reference proteome</keyword>
<proteinExistence type="predicted"/>
<dbReference type="Gene3D" id="3.40.50.1820">
    <property type="entry name" value="alpha/beta hydrolase"/>
    <property type="match status" value="1"/>
</dbReference>
<dbReference type="GO" id="GO:0047372">
    <property type="term" value="F:monoacylglycerol lipase activity"/>
    <property type="evidence" value="ECO:0007669"/>
    <property type="project" value="TreeGrafter"/>
</dbReference>
<dbReference type="InterPro" id="IPR050266">
    <property type="entry name" value="AB_hydrolase_sf"/>
</dbReference>
<dbReference type="AlphaFoldDB" id="A0A1G8EYX7"/>
<evidence type="ECO:0000259" key="1">
    <source>
        <dbReference type="Pfam" id="PF00561"/>
    </source>
</evidence>
<dbReference type="STRING" id="399736.SAMN04489720_2248"/>
<organism evidence="2 3">
    <name type="scientific">Agrococcus jejuensis</name>
    <dbReference type="NCBI Taxonomy" id="399736"/>
    <lineage>
        <taxon>Bacteria</taxon>
        <taxon>Bacillati</taxon>
        <taxon>Actinomycetota</taxon>
        <taxon>Actinomycetes</taxon>
        <taxon>Micrococcales</taxon>
        <taxon>Microbacteriaceae</taxon>
        <taxon>Agrococcus</taxon>
    </lineage>
</organism>
<dbReference type="Pfam" id="PF00561">
    <property type="entry name" value="Abhydrolase_1"/>
    <property type="match status" value="1"/>
</dbReference>
<dbReference type="GO" id="GO:0046464">
    <property type="term" value="P:acylglycerol catabolic process"/>
    <property type="evidence" value="ECO:0007669"/>
    <property type="project" value="TreeGrafter"/>
</dbReference>
<gene>
    <name evidence="2" type="ORF">SAMN04489720_2248</name>
</gene>
<dbReference type="PRINTS" id="PR00111">
    <property type="entry name" value="ABHYDROLASE"/>
</dbReference>
<dbReference type="PANTHER" id="PTHR43798">
    <property type="entry name" value="MONOACYLGLYCEROL LIPASE"/>
    <property type="match status" value="1"/>
</dbReference>
<sequence>MRVLRGADEGAGVPVLLVHGGGYDAAGISWFRLVEALAPSRPVVAPDLPGFGGTEGIEPIGDADALADLLAELLDALALPRVVVIGVSMGGDVALRLALRHPDAVASLVAIAPGGLVARVGGSALHALAWAGTRLPDALLRPLTRAAGRFAGATIRGFVSDPATLPPEVVAEFAAEGRAPGSGLAYGAYNRWAIARRGMPHHLRDRVAGIRAPTLLVHGTADPMVPIEGSRLAADRIPHATLVALPGVGHWAQLEAHDAVREALAPALAAADASR</sequence>
<dbReference type="EMBL" id="LT629695">
    <property type="protein sequence ID" value="SDH75052.1"/>
    <property type="molecule type" value="Genomic_DNA"/>
</dbReference>
<reference evidence="3" key="1">
    <citation type="submission" date="2016-10" db="EMBL/GenBank/DDBJ databases">
        <authorList>
            <person name="Varghese N."/>
            <person name="Submissions S."/>
        </authorList>
    </citation>
    <scope>NUCLEOTIDE SEQUENCE [LARGE SCALE GENOMIC DNA]</scope>
    <source>
        <strain evidence="3">DSM 22002</strain>
    </source>
</reference>
<dbReference type="GO" id="GO:0016020">
    <property type="term" value="C:membrane"/>
    <property type="evidence" value="ECO:0007669"/>
    <property type="project" value="TreeGrafter"/>
</dbReference>
<feature type="domain" description="AB hydrolase-1" evidence="1">
    <location>
        <begin position="14"/>
        <end position="255"/>
    </location>
</feature>
<protein>
    <submittedName>
        <fullName evidence="2">Pimeloyl-ACP methyl ester carboxylesterase</fullName>
    </submittedName>
</protein>